<reference evidence="3" key="1">
    <citation type="submission" date="2021-03" db="EMBL/GenBank/DDBJ databases">
        <authorList>
            <person name="Tagirdzhanova G."/>
        </authorList>
    </citation>
    <scope>NUCLEOTIDE SEQUENCE</scope>
</reference>
<dbReference type="AlphaFoldDB" id="A0A8H3PFV2"/>
<protein>
    <recommendedName>
        <fullName evidence="2">AB hydrolase-1 domain-containing protein</fullName>
    </recommendedName>
</protein>
<feature type="domain" description="AB hydrolase-1" evidence="2">
    <location>
        <begin position="98"/>
        <end position="364"/>
    </location>
</feature>
<dbReference type="Pfam" id="PF12697">
    <property type="entry name" value="Abhydrolase_6"/>
    <property type="match status" value="1"/>
</dbReference>
<dbReference type="SUPFAM" id="SSF53474">
    <property type="entry name" value="alpha/beta-Hydrolases"/>
    <property type="match status" value="1"/>
</dbReference>
<evidence type="ECO:0000313" key="4">
    <source>
        <dbReference type="Proteomes" id="UP000664521"/>
    </source>
</evidence>
<feature type="chain" id="PRO_5034286899" description="AB hydrolase-1 domain-containing protein" evidence="1">
    <location>
        <begin position="19"/>
        <end position="393"/>
    </location>
</feature>
<dbReference type="Proteomes" id="UP000664521">
    <property type="component" value="Unassembled WGS sequence"/>
</dbReference>
<dbReference type="InterPro" id="IPR000073">
    <property type="entry name" value="AB_hydrolase_1"/>
</dbReference>
<feature type="signal peptide" evidence="1">
    <location>
        <begin position="1"/>
        <end position="18"/>
    </location>
</feature>
<gene>
    <name evidence="3" type="ORF">HETSPECPRED_002397</name>
</gene>
<sequence length="393" mass="42716">MLLKNLLLLGLPALSCYGAVIGKGQPHCQQLYFTASVNATTRDLSPAPDLSAPNAVVTYLQALLKEYNTAPNKTRRGTYTFAGQYCKAHGNGHSALQVLAHGSTYTKEYWDRGAWGNLSLQNSYQRFAAEQGSSTLAVDRICNGRSSHPDPQLDCQLTTSIEAFHALFSALRKGTASKKIPVPEELVFAGHSAGSITVSNHVQKYPHDVDTAILTGWPSGPIAQSFAAAYQARRNVTPPASPALSPDYFPAKIGDPPRFADLDQGYIVSTNASFRTVGYSGSYDPSYPVFDNLSRGTFPLGEISYSGVTSFPAFTGRVIVATGDLDSFAWADRDVIEDSRAAFPSASSFEWIHALDAGHLVNYHRSAPNTYRKIFQALGSRELVREPGLRKWI</sequence>
<dbReference type="OrthoDB" id="190201at2759"/>
<keyword evidence="1" id="KW-0732">Signal</keyword>
<accession>A0A8H3PFV2</accession>
<dbReference type="InterPro" id="IPR029058">
    <property type="entry name" value="AB_hydrolase_fold"/>
</dbReference>
<evidence type="ECO:0000259" key="2">
    <source>
        <dbReference type="Pfam" id="PF12697"/>
    </source>
</evidence>
<comment type="caution">
    <text evidence="3">The sequence shown here is derived from an EMBL/GenBank/DDBJ whole genome shotgun (WGS) entry which is preliminary data.</text>
</comment>
<dbReference type="EMBL" id="CAJPDS010000153">
    <property type="protein sequence ID" value="CAF9940381.1"/>
    <property type="molecule type" value="Genomic_DNA"/>
</dbReference>
<proteinExistence type="predicted"/>
<name>A0A8H3PFV2_9LECA</name>
<dbReference type="Gene3D" id="3.40.50.1820">
    <property type="entry name" value="alpha/beta hydrolase"/>
    <property type="match status" value="1"/>
</dbReference>
<keyword evidence="4" id="KW-1185">Reference proteome</keyword>
<organism evidence="3 4">
    <name type="scientific">Heterodermia speciosa</name>
    <dbReference type="NCBI Taxonomy" id="116794"/>
    <lineage>
        <taxon>Eukaryota</taxon>
        <taxon>Fungi</taxon>
        <taxon>Dikarya</taxon>
        <taxon>Ascomycota</taxon>
        <taxon>Pezizomycotina</taxon>
        <taxon>Lecanoromycetes</taxon>
        <taxon>OSLEUM clade</taxon>
        <taxon>Lecanoromycetidae</taxon>
        <taxon>Caliciales</taxon>
        <taxon>Physciaceae</taxon>
        <taxon>Heterodermia</taxon>
    </lineage>
</organism>
<evidence type="ECO:0000256" key="1">
    <source>
        <dbReference type="SAM" id="SignalP"/>
    </source>
</evidence>
<evidence type="ECO:0000313" key="3">
    <source>
        <dbReference type="EMBL" id="CAF9940381.1"/>
    </source>
</evidence>